<feature type="region of interest" description="Disordered" evidence="7">
    <location>
        <begin position="488"/>
        <end position="612"/>
    </location>
</feature>
<name>A0ABR9R2K0_9FIRM</name>
<organism evidence="10 11">
    <name type="scientific">Gemmiger gallinarum</name>
    <dbReference type="NCBI Taxonomy" id="2779354"/>
    <lineage>
        <taxon>Bacteria</taxon>
        <taxon>Bacillati</taxon>
        <taxon>Bacillota</taxon>
        <taxon>Clostridia</taxon>
        <taxon>Eubacteriales</taxon>
        <taxon>Gemmiger</taxon>
    </lineage>
</organism>
<feature type="compositionally biased region" description="Low complexity" evidence="7">
    <location>
        <begin position="594"/>
        <end position="608"/>
    </location>
</feature>
<feature type="domain" description="ABC3 transporter permease C-terminal" evidence="9">
    <location>
        <begin position="942"/>
        <end position="1063"/>
    </location>
</feature>
<evidence type="ECO:0000256" key="4">
    <source>
        <dbReference type="ARBA" id="ARBA00022989"/>
    </source>
</evidence>
<keyword evidence="4 8" id="KW-1133">Transmembrane helix</keyword>
<dbReference type="EMBL" id="JADCKC010000001">
    <property type="protein sequence ID" value="MBE5037030.1"/>
    <property type="molecule type" value="Genomic_DNA"/>
</dbReference>
<feature type="coiled-coil region" evidence="6">
    <location>
        <begin position="742"/>
        <end position="797"/>
    </location>
</feature>
<comment type="caution">
    <text evidence="10">The sequence shown here is derived from an EMBL/GenBank/DDBJ whole genome shotgun (WGS) entry which is preliminary data.</text>
</comment>
<evidence type="ECO:0000313" key="10">
    <source>
        <dbReference type="EMBL" id="MBE5037030.1"/>
    </source>
</evidence>
<evidence type="ECO:0000256" key="8">
    <source>
        <dbReference type="SAM" id="Phobius"/>
    </source>
</evidence>
<feature type="coiled-coil region" evidence="6">
    <location>
        <begin position="336"/>
        <end position="384"/>
    </location>
</feature>
<dbReference type="InterPro" id="IPR003838">
    <property type="entry name" value="ABC3_permease_C"/>
</dbReference>
<comment type="subcellular location">
    <subcellularLocation>
        <location evidence="1">Cell membrane</location>
        <topology evidence="1">Multi-pass membrane protein</topology>
    </subcellularLocation>
</comment>
<feature type="transmembrane region" description="Helical" evidence="8">
    <location>
        <begin position="987"/>
        <end position="1015"/>
    </location>
</feature>
<dbReference type="Gene3D" id="1.10.287.620">
    <property type="entry name" value="Helix Hairpins"/>
    <property type="match status" value="1"/>
</dbReference>
<feature type="transmembrane region" description="Helical" evidence="8">
    <location>
        <begin position="20"/>
        <end position="38"/>
    </location>
</feature>
<feature type="transmembrane region" description="Helical" evidence="8">
    <location>
        <begin position="1393"/>
        <end position="1415"/>
    </location>
</feature>
<accession>A0ABR9R2K0</accession>
<keyword evidence="11" id="KW-1185">Reference proteome</keyword>
<evidence type="ECO:0000256" key="2">
    <source>
        <dbReference type="ARBA" id="ARBA00022475"/>
    </source>
</evidence>
<keyword evidence="2" id="KW-1003">Cell membrane</keyword>
<feature type="transmembrane region" description="Helical" evidence="8">
    <location>
        <begin position="1435"/>
        <end position="1453"/>
    </location>
</feature>
<dbReference type="PANTHER" id="PTHR30287:SF1">
    <property type="entry name" value="INNER MEMBRANE PROTEIN"/>
    <property type="match status" value="1"/>
</dbReference>
<evidence type="ECO:0000313" key="11">
    <source>
        <dbReference type="Proteomes" id="UP000768567"/>
    </source>
</evidence>
<feature type="compositionally biased region" description="Acidic residues" evidence="7">
    <location>
        <begin position="510"/>
        <end position="531"/>
    </location>
</feature>
<sequence length="1470" mass="161381">MARSYQKNILRTFKGSRSRFVAIFAIVALGVGFLAGLLSTTPDMEDSMEEYLDAGNLFDLRVVSTLGLTDDDVEALRNVEGVGQVQPAYSADLLLQDVGGEMVGRVHSLTADPEGQDVINRLTLTEGRWPQSPNECVVEEGISTLNKDFAIGDTLVVDPENEDLEDTLNETEFTIVGKVHNTYYFSYEREPASVGSGAVDIVLYARPEAFAYETYTEIYLTVEGAAQLPSLEDSYTDLVSTVADRIEAIEDVRCEARYTEVLSDAQAEIDDAWQEYYDAEAEANEELADAAQELEDGRQELADGEQEYLDGEQEYADGLAEVQENEQKIADGEVQLADGLRELNEKQAEYDDAVAELADGEKQLSDAKAQLDEAQKKYDDGLAQYESGYAQYVDGVARYEEGLAQYQAGVEKYEAGKAEYEAGVEQLEQLKLLNQAQNGLNTGIQTLIDMGYAQNEAEARALFSDESLAQNGAAIDQLEQLSQLRQQEQAARQAYEDALEAAQAGTDPSEPGEETEPQPETSTEDPADSGEEQATVAEDPSDPDKTDGQADEPEADPDTAQTEPAPAEEENTAAPEQAAGAPEDGTASVEEPSAQAAEDAAQQTTEADMTADSADGEIVQGPEVKAHAAPVSALSNPEDDPAVQQAKEAWDAARQVWLYALQAAVQAQGEELDLSDPVAVAMAEAAMDMQIESLPGMQQQYEQLKLLNTAQHGVETGVQGILDAGYASTEEEAYALFTDEAIAAAQQKLDDARTELEESEPELEAARQQLEETAALLDATQEQLAAAKKELDDGKAQLDSGWEQYNTQGAAFYDGKRQLEEGKKQLDDGWATLTDKQVELNDAKRQIADAYAELDDAREELDDARQTIEENKQKLADGEIEYADAKAEAEQELADGRAEIEDAQSKLDEIESPSWYIWDRDDNVSFSSFRGNVSKVEALSGVFPIFFFLVAALVVSTTMTRMVEEERLQIGTMKALGYSNHDIMRKYILYAMTAAVSGALVGLAVGFTVFPSVIWYAYEMMYYVPEFHAVWRWNYAIFSSGLLIGSALLVTWTACRNSLKETPADLMRPRAPKAGKRIFLEYIRPLWKHLTFTQKVTCRNLFRYKKRFWMTVIGVAGCTALLVTGFGISDSINGIIVKQYSDVDHYDLMTAVTDAQDTQQGEIHDYLFGDDAFTASLATLTEKTTQELPDGSNAEVYMMVPQDVDAFAQFYDLHERVSRKPTPLGETGIVMTEKLAELMDVKTGDTVTLVNADGREGTFTISGICENYVSNYIYLSADTYSQAFDTDVEWNVILSCTQDTSQTSRDAVSAVLLGMEDVASVTFTVDTTTSVLNMLNSINAVVVMIVICAAVLALVVLYNLTNINIAERVKEIATIKVLGFYDREVSAYVMRESIALTVIGALFGMVGGIALHRFVIFTVEVDAVMFGRSIDFSSFVYALGLTLLFSLAVNLYMGRRLKKISMVESMKAPE</sequence>
<protein>
    <submittedName>
        <fullName evidence="10">ABC transporter permease</fullName>
    </submittedName>
</protein>
<feature type="transmembrane region" description="Helical" evidence="8">
    <location>
        <begin position="1035"/>
        <end position="1055"/>
    </location>
</feature>
<feature type="domain" description="ABC3 transporter permease C-terminal" evidence="9">
    <location>
        <begin position="1344"/>
        <end position="1461"/>
    </location>
</feature>
<dbReference type="RefSeq" id="WP_193500295.1">
    <property type="nucleotide sequence ID" value="NZ_JADCKC010000001.1"/>
</dbReference>
<evidence type="ECO:0000256" key="7">
    <source>
        <dbReference type="SAM" id="MobiDB-lite"/>
    </source>
</evidence>
<proteinExistence type="predicted"/>
<evidence type="ECO:0000259" key="9">
    <source>
        <dbReference type="Pfam" id="PF02687"/>
    </source>
</evidence>
<dbReference type="Pfam" id="PF02687">
    <property type="entry name" value="FtsX"/>
    <property type="match status" value="2"/>
</dbReference>
<evidence type="ECO:0000256" key="5">
    <source>
        <dbReference type="ARBA" id="ARBA00023136"/>
    </source>
</evidence>
<evidence type="ECO:0000256" key="1">
    <source>
        <dbReference type="ARBA" id="ARBA00004651"/>
    </source>
</evidence>
<feature type="transmembrane region" description="Helical" evidence="8">
    <location>
        <begin position="1338"/>
        <end position="1360"/>
    </location>
</feature>
<feature type="coiled-coil region" evidence="6">
    <location>
        <begin position="833"/>
        <end position="906"/>
    </location>
</feature>
<evidence type="ECO:0000256" key="6">
    <source>
        <dbReference type="SAM" id="Coils"/>
    </source>
</evidence>
<keyword evidence="5 8" id="KW-0472">Membrane</keyword>
<dbReference type="InterPro" id="IPR038766">
    <property type="entry name" value="Membrane_comp_ABC_pdt"/>
</dbReference>
<keyword evidence="6" id="KW-0175">Coiled coil</keyword>
<feature type="coiled-coil region" evidence="6">
    <location>
        <begin position="277"/>
        <end position="307"/>
    </location>
</feature>
<keyword evidence="3 8" id="KW-0812">Transmembrane</keyword>
<feature type="transmembrane region" description="Helical" evidence="8">
    <location>
        <begin position="1108"/>
        <end position="1128"/>
    </location>
</feature>
<dbReference type="Proteomes" id="UP000768567">
    <property type="component" value="Unassembled WGS sequence"/>
</dbReference>
<evidence type="ECO:0000256" key="3">
    <source>
        <dbReference type="ARBA" id="ARBA00022692"/>
    </source>
</evidence>
<dbReference type="Gene3D" id="6.10.250.2200">
    <property type="match status" value="1"/>
</dbReference>
<dbReference type="PANTHER" id="PTHR30287">
    <property type="entry name" value="MEMBRANE COMPONENT OF PREDICTED ABC SUPERFAMILY METABOLITE UPTAKE TRANSPORTER"/>
    <property type="match status" value="1"/>
</dbReference>
<gene>
    <name evidence="10" type="ORF">INF35_04425</name>
</gene>
<reference evidence="10 11" key="1">
    <citation type="submission" date="2020-10" db="EMBL/GenBank/DDBJ databases">
        <title>ChiBAC.</title>
        <authorList>
            <person name="Zenner C."/>
            <person name="Hitch T.C.A."/>
            <person name="Clavel T."/>
        </authorList>
    </citation>
    <scope>NUCLEOTIDE SEQUENCE [LARGE SCALE GENOMIC DNA]</scope>
    <source>
        <strain evidence="10 11">DSM 109015</strain>
    </source>
</reference>
<feature type="transmembrane region" description="Helical" evidence="8">
    <location>
        <begin position="938"/>
        <end position="959"/>
    </location>
</feature>